<keyword evidence="4 5" id="KW-0472">Membrane</keyword>
<dbReference type="PANTHER" id="PTHR12297">
    <property type="entry name" value="HYPOXIA-INDUCBILE GENE 1 HIG1 -RELATED"/>
    <property type="match status" value="1"/>
</dbReference>
<dbReference type="OrthoDB" id="6604018at2759"/>
<evidence type="ECO:0000256" key="3">
    <source>
        <dbReference type="ARBA" id="ARBA00022989"/>
    </source>
</evidence>
<dbReference type="Pfam" id="PF04588">
    <property type="entry name" value="HIG_1_N"/>
    <property type="match status" value="1"/>
</dbReference>
<gene>
    <name evidence="7" type="ORF">CAUJ_LOCUS6607</name>
</gene>
<evidence type="ECO:0000256" key="2">
    <source>
        <dbReference type="ARBA" id="ARBA00022692"/>
    </source>
</evidence>
<dbReference type="PANTHER" id="PTHR12297:SF18">
    <property type="entry name" value="HIG1 DOMAIN FAMILY MEMBER 2A"/>
    <property type="match status" value="1"/>
</dbReference>
<evidence type="ECO:0000256" key="5">
    <source>
        <dbReference type="SAM" id="Phobius"/>
    </source>
</evidence>
<name>A0A8S1H822_9PELO</name>
<accession>A0A8S1H822</accession>
<evidence type="ECO:0000256" key="1">
    <source>
        <dbReference type="ARBA" id="ARBA00004325"/>
    </source>
</evidence>
<keyword evidence="2 5" id="KW-0812">Transmembrane</keyword>
<evidence type="ECO:0000313" key="8">
    <source>
        <dbReference type="Proteomes" id="UP000835052"/>
    </source>
</evidence>
<dbReference type="GO" id="GO:0097250">
    <property type="term" value="P:mitochondrial respirasome assembly"/>
    <property type="evidence" value="ECO:0007669"/>
    <property type="project" value="TreeGrafter"/>
</dbReference>
<dbReference type="InterPro" id="IPR050355">
    <property type="entry name" value="RCF1"/>
</dbReference>
<organism evidence="7 8">
    <name type="scientific">Caenorhabditis auriculariae</name>
    <dbReference type="NCBI Taxonomy" id="2777116"/>
    <lineage>
        <taxon>Eukaryota</taxon>
        <taxon>Metazoa</taxon>
        <taxon>Ecdysozoa</taxon>
        <taxon>Nematoda</taxon>
        <taxon>Chromadorea</taxon>
        <taxon>Rhabditida</taxon>
        <taxon>Rhabditina</taxon>
        <taxon>Rhabditomorpha</taxon>
        <taxon>Rhabditoidea</taxon>
        <taxon>Rhabditidae</taxon>
        <taxon>Peloderinae</taxon>
        <taxon>Caenorhabditis</taxon>
    </lineage>
</organism>
<dbReference type="InterPro" id="IPR007667">
    <property type="entry name" value="Hypoxia_induced_domain"/>
</dbReference>
<evidence type="ECO:0000259" key="6">
    <source>
        <dbReference type="PROSITE" id="PS51503"/>
    </source>
</evidence>
<sequence>MQWTVERDAVKANVPLIPSDMSEGSRAVSNASSGLSKLLENPLIPIGMGATVGCLIGMLVATLRRSTKDAQLFMRGRVIAQGLTVGAIVGGAALFGIGAPANSMKRQTPPAHLMPGSTPKISQ</sequence>
<keyword evidence="8" id="KW-1185">Reference proteome</keyword>
<reference evidence="7" key="1">
    <citation type="submission" date="2020-10" db="EMBL/GenBank/DDBJ databases">
        <authorList>
            <person name="Kikuchi T."/>
        </authorList>
    </citation>
    <scope>NUCLEOTIDE SEQUENCE</scope>
    <source>
        <strain evidence="7">NKZ352</strain>
    </source>
</reference>
<dbReference type="Gene3D" id="6.10.140.1320">
    <property type="match status" value="1"/>
</dbReference>
<proteinExistence type="predicted"/>
<evidence type="ECO:0000256" key="4">
    <source>
        <dbReference type="ARBA" id="ARBA00023136"/>
    </source>
</evidence>
<evidence type="ECO:0000313" key="7">
    <source>
        <dbReference type="EMBL" id="CAD6190688.1"/>
    </source>
</evidence>
<feature type="domain" description="HIG1" evidence="6">
    <location>
        <begin position="15"/>
        <end position="106"/>
    </location>
</feature>
<feature type="transmembrane region" description="Helical" evidence="5">
    <location>
        <begin position="83"/>
        <end position="101"/>
    </location>
</feature>
<dbReference type="PROSITE" id="PS51503">
    <property type="entry name" value="HIG1"/>
    <property type="match status" value="1"/>
</dbReference>
<protein>
    <recommendedName>
        <fullName evidence="6">HIG1 domain-containing protein</fullName>
    </recommendedName>
</protein>
<comment type="caution">
    <text evidence="7">The sequence shown here is derived from an EMBL/GenBank/DDBJ whole genome shotgun (WGS) entry which is preliminary data.</text>
</comment>
<feature type="transmembrane region" description="Helical" evidence="5">
    <location>
        <begin position="43"/>
        <end position="63"/>
    </location>
</feature>
<dbReference type="EMBL" id="CAJGYM010000017">
    <property type="protein sequence ID" value="CAD6190688.1"/>
    <property type="molecule type" value="Genomic_DNA"/>
</dbReference>
<comment type="subcellular location">
    <subcellularLocation>
        <location evidence="1">Mitochondrion membrane</location>
    </subcellularLocation>
</comment>
<dbReference type="AlphaFoldDB" id="A0A8S1H822"/>
<dbReference type="Proteomes" id="UP000835052">
    <property type="component" value="Unassembled WGS sequence"/>
</dbReference>
<dbReference type="GO" id="GO:0031966">
    <property type="term" value="C:mitochondrial membrane"/>
    <property type="evidence" value="ECO:0007669"/>
    <property type="project" value="UniProtKB-SubCell"/>
</dbReference>
<keyword evidence="3 5" id="KW-1133">Transmembrane helix</keyword>